<feature type="compositionally biased region" description="Polar residues" evidence="1">
    <location>
        <begin position="73"/>
        <end position="98"/>
    </location>
</feature>
<evidence type="ECO:0000313" key="3">
    <source>
        <dbReference type="Proteomes" id="UP000823388"/>
    </source>
</evidence>
<name>A0A8T0RW10_PANVG</name>
<gene>
    <name evidence="2" type="ORF">PVAP13_5NG222900</name>
</gene>
<dbReference type="Proteomes" id="UP000823388">
    <property type="component" value="Chromosome 5N"/>
</dbReference>
<accession>A0A8T0RW10</accession>
<feature type="region of interest" description="Disordered" evidence="1">
    <location>
        <begin position="72"/>
        <end position="98"/>
    </location>
</feature>
<dbReference type="InterPro" id="IPR038765">
    <property type="entry name" value="Papain-like_cys_pep_sf"/>
</dbReference>
<evidence type="ECO:0008006" key="4">
    <source>
        <dbReference type="Google" id="ProtNLM"/>
    </source>
</evidence>
<proteinExistence type="predicted"/>
<sequence length="295" mass="33567">MRPSLMFIYFDHIQNTTHGPIFDCTPTLGEAFADLYHKGPSNDKEVVFDSTPKVKESDVQIEVVQTDAAKFDSTPTTANPCTEVPSSTVDDPKQQQQSGISDWRKVIRIIAPADDIAKARQLRSMFLSPDCPLKSDVVMSYGGSIATGNQVAESFADKAYMEDCFMEFFLKCFKVDNFHLREWFSGRRIVISLKPARLLNWENKHLPSMAELPPFNKEALQFELEKSLPMKNGMKDCKTYVPIIDRGHWILFVINARDGHVKVIDSNPYEHLGTVANDRHREPRKMSGRTVKWPP</sequence>
<dbReference type="EMBL" id="CM029046">
    <property type="protein sequence ID" value="KAG2588559.1"/>
    <property type="molecule type" value="Genomic_DNA"/>
</dbReference>
<comment type="caution">
    <text evidence="2">The sequence shown here is derived from an EMBL/GenBank/DDBJ whole genome shotgun (WGS) entry which is preliminary data.</text>
</comment>
<dbReference type="SUPFAM" id="SSF54001">
    <property type="entry name" value="Cysteine proteinases"/>
    <property type="match status" value="1"/>
</dbReference>
<organism evidence="2 3">
    <name type="scientific">Panicum virgatum</name>
    <name type="common">Blackwell switchgrass</name>
    <dbReference type="NCBI Taxonomy" id="38727"/>
    <lineage>
        <taxon>Eukaryota</taxon>
        <taxon>Viridiplantae</taxon>
        <taxon>Streptophyta</taxon>
        <taxon>Embryophyta</taxon>
        <taxon>Tracheophyta</taxon>
        <taxon>Spermatophyta</taxon>
        <taxon>Magnoliopsida</taxon>
        <taxon>Liliopsida</taxon>
        <taxon>Poales</taxon>
        <taxon>Poaceae</taxon>
        <taxon>PACMAD clade</taxon>
        <taxon>Panicoideae</taxon>
        <taxon>Panicodae</taxon>
        <taxon>Paniceae</taxon>
        <taxon>Panicinae</taxon>
        <taxon>Panicum</taxon>
        <taxon>Panicum sect. Hiantes</taxon>
    </lineage>
</organism>
<evidence type="ECO:0000313" key="2">
    <source>
        <dbReference type="EMBL" id="KAG2588559.1"/>
    </source>
</evidence>
<keyword evidence="3" id="KW-1185">Reference proteome</keyword>
<protein>
    <recommendedName>
        <fullName evidence="4">Ubiquitin-like protease family profile domain-containing protein</fullName>
    </recommendedName>
</protein>
<dbReference type="Gene3D" id="3.40.395.10">
    <property type="entry name" value="Adenoviral Proteinase, Chain A"/>
    <property type="match status" value="1"/>
</dbReference>
<dbReference type="AlphaFoldDB" id="A0A8T0RW10"/>
<reference evidence="2" key="1">
    <citation type="submission" date="2020-05" db="EMBL/GenBank/DDBJ databases">
        <title>WGS assembly of Panicum virgatum.</title>
        <authorList>
            <person name="Lovell J.T."/>
            <person name="Jenkins J."/>
            <person name="Shu S."/>
            <person name="Juenger T.E."/>
            <person name="Schmutz J."/>
        </authorList>
    </citation>
    <scope>NUCLEOTIDE SEQUENCE</scope>
    <source>
        <strain evidence="2">AP13</strain>
    </source>
</reference>
<evidence type="ECO:0000256" key="1">
    <source>
        <dbReference type="SAM" id="MobiDB-lite"/>
    </source>
</evidence>